<reference evidence="1 2" key="1">
    <citation type="submission" date="2015-01" db="EMBL/GenBank/DDBJ databases">
        <title>Evolution of Trichinella species and genotypes.</title>
        <authorList>
            <person name="Korhonen P.K."/>
            <person name="Edoardo P."/>
            <person name="Giuseppe L.R."/>
            <person name="Gasser R.B."/>
        </authorList>
    </citation>
    <scope>NUCLEOTIDE SEQUENCE [LARGE SCALE GENOMIC DNA]</scope>
    <source>
        <strain evidence="1">ISS37</strain>
    </source>
</reference>
<dbReference type="EMBL" id="JYDL01000198">
    <property type="protein sequence ID" value="KRX13485.1"/>
    <property type="molecule type" value="Genomic_DNA"/>
</dbReference>
<keyword evidence="2" id="KW-1185">Reference proteome</keyword>
<evidence type="ECO:0000313" key="1">
    <source>
        <dbReference type="EMBL" id="KRX13485.1"/>
    </source>
</evidence>
<comment type="caution">
    <text evidence="1">The sequence shown here is derived from an EMBL/GenBank/DDBJ whole genome shotgun (WGS) entry which is preliminary data.</text>
</comment>
<organism evidence="1 2">
    <name type="scientific">Trichinella nelsoni</name>
    <dbReference type="NCBI Taxonomy" id="6336"/>
    <lineage>
        <taxon>Eukaryota</taxon>
        <taxon>Metazoa</taxon>
        <taxon>Ecdysozoa</taxon>
        <taxon>Nematoda</taxon>
        <taxon>Enoplea</taxon>
        <taxon>Dorylaimia</taxon>
        <taxon>Trichinellida</taxon>
        <taxon>Trichinellidae</taxon>
        <taxon>Trichinella</taxon>
    </lineage>
</organism>
<dbReference type="Proteomes" id="UP000054630">
    <property type="component" value="Unassembled WGS sequence"/>
</dbReference>
<sequence>MNSSSGGGGGGLNLQKGCSIIMICTNDARLIASIAVKFSPLFKSDDQSHFAKPQKQQLLVQANIFPCNLRRFESKEL</sequence>
<proteinExistence type="predicted"/>
<accession>A0A0V0RG92</accession>
<name>A0A0V0RG92_9BILA</name>
<gene>
    <name evidence="1" type="ORF">T07_14184</name>
</gene>
<evidence type="ECO:0000313" key="2">
    <source>
        <dbReference type="Proteomes" id="UP000054630"/>
    </source>
</evidence>
<protein>
    <submittedName>
        <fullName evidence="1">Uncharacterized protein</fullName>
    </submittedName>
</protein>
<dbReference type="AlphaFoldDB" id="A0A0V0RG92"/>